<dbReference type="AlphaFoldDB" id="A0A644W1K3"/>
<dbReference type="Gene3D" id="2.60.120.200">
    <property type="match status" value="1"/>
</dbReference>
<dbReference type="SUPFAM" id="SSF49785">
    <property type="entry name" value="Galactose-binding domain-like"/>
    <property type="match status" value="1"/>
</dbReference>
<dbReference type="Gene3D" id="1.20.1270.90">
    <property type="entry name" value="AF1782-like"/>
    <property type="match status" value="2"/>
</dbReference>
<dbReference type="InterPro" id="IPR000421">
    <property type="entry name" value="FA58C"/>
</dbReference>
<evidence type="ECO:0000256" key="2">
    <source>
        <dbReference type="SAM" id="MobiDB-lite"/>
    </source>
</evidence>
<dbReference type="Pfam" id="PF07554">
    <property type="entry name" value="FIVAR"/>
    <property type="match status" value="4"/>
</dbReference>
<gene>
    <name evidence="5" type="ORF">SDC9_43763</name>
</gene>
<evidence type="ECO:0000259" key="4">
    <source>
        <dbReference type="PROSITE" id="PS50022"/>
    </source>
</evidence>
<dbReference type="SUPFAM" id="SSF49899">
    <property type="entry name" value="Concanavalin A-like lectins/glucanases"/>
    <property type="match status" value="1"/>
</dbReference>
<keyword evidence="1" id="KW-0175">Coiled coil</keyword>
<dbReference type="InterPro" id="IPR008979">
    <property type="entry name" value="Galactose-bd-like_sf"/>
</dbReference>
<protein>
    <recommendedName>
        <fullName evidence="4">F5/8 type C domain-containing protein</fullName>
    </recommendedName>
</protein>
<dbReference type="EMBL" id="VSSQ01000563">
    <property type="protein sequence ID" value="MPL97571.1"/>
    <property type="molecule type" value="Genomic_DNA"/>
</dbReference>
<organism evidence="5">
    <name type="scientific">bioreactor metagenome</name>
    <dbReference type="NCBI Taxonomy" id="1076179"/>
    <lineage>
        <taxon>unclassified sequences</taxon>
        <taxon>metagenomes</taxon>
        <taxon>ecological metagenomes</taxon>
    </lineage>
</organism>
<keyword evidence="3" id="KW-0472">Membrane</keyword>
<evidence type="ECO:0000256" key="3">
    <source>
        <dbReference type="SAM" id="Phobius"/>
    </source>
</evidence>
<dbReference type="NCBIfam" id="TIGR01167">
    <property type="entry name" value="LPXTG_anchor"/>
    <property type="match status" value="1"/>
</dbReference>
<dbReference type="InterPro" id="IPR013320">
    <property type="entry name" value="ConA-like_dom_sf"/>
</dbReference>
<name>A0A644W1K3_9ZZZZ</name>
<feature type="transmembrane region" description="Helical" evidence="3">
    <location>
        <begin position="754"/>
        <end position="773"/>
    </location>
</feature>
<feature type="domain" description="F5/8 type C" evidence="4">
    <location>
        <begin position="229"/>
        <end position="376"/>
    </location>
</feature>
<accession>A0A644W1K3</accession>
<dbReference type="Gene3D" id="1.20.1270.70">
    <property type="entry name" value="Designed single chain three-helix bundle"/>
    <property type="match status" value="2"/>
</dbReference>
<dbReference type="PROSITE" id="PS50022">
    <property type="entry name" value="FA58C_3"/>
    <property type="match status" value="1"/>
</dbReference>
<feature type="coiled-coil region" evidence="1">
    <location>
        <begin position="479"/>
        <end position="513"/>
    </location>
</feature>
<dbReference type="Pfam" id="PF00754">
    <property type="entry name" value="F5_F8_type_C"/>
    <property type="match status" value="1"/>
</dbReference>
<keyword evidence="3" id="KW-1133">Transmembrane helix</keyword>
<feature type="region of interest" description="Disordered" evidence="2">
    <location>
        <begin position="720"/>
        <end position="752"/>
    </location>
</feature>
<feature type="compositionally biased region" description="Polar residues" evidence="2">
    <location>
        <begin position="740"/>
        <end position="752"/>
    </location>
</feature>
<comment type="caution">
    <text evidence="5">The sequence shown here is derived from an EMBL/GenBank/DDBJ whole genome shotgun (WGS) entry which is preliminary data.</text>
</comment>
<keyword evidence="3" id="KW-0812">Transmembrane</keyword>
<reference evidence="5" key="1">
    <citation type="submission" date="2019-08" db="EMBL/GenBank/DDBJ databases">
        <authorList>
            <person name="Kucharzyk K."/>
            <person name="Murdoch R.W."/>
            <person name="Higgins S."/>
            <person name="Loffler F."/>
        </authorList>
    </citation>
    <scope>NUCLEOTIDE SEQUENCE</scope>
</reference>
<sequence>MLNVNGEKDSVGNVSTMTLTIPVYNDSKIVSIESNEDLVDGENITKKYNGNLDSFFFDMDKSYKVNINKTFEGITDFGISMSVNTISSGVNLFKQGEDINLSIDEEGYLNFKVKDLNVSSKEELTTVVEKAHGTFGTEEYVPTSIKTTLAGKINDGRLHQITAVREVNGMIKLYVDGELASSVYDKSKVNQSINSGELEVADDNFRGILGGIEFRNSSIYYDEVKERYDKYNEVPVIEYDRNDWIASACSEMLDSTGDGPASSAIDGNENSWWHTNYIGTDQHSENHWISIDFSKEISFDSIDVLSRGKSSNGTIKQYKLEAKVNGVWEVVKEGEFIDGKTDKIELEDSIKASVIRLTSISTFNGQNFAAIKEIYVSQKDRLATQEEINEVISLVQEIDENNYTKATVNNYKEVASKITSLDVANTQVLNMLKAQLELAYSSLLESKDLNDLITISEMLDKEYYTEESWVKFNDALNNAKVVINNIESTEENVNNAKTELENAINNLVIKEDDTEKVDKTGLGKVVEYAEDAKLNGALEEVVPAVINEFEAALKEAKDVLADDNATEAQVDEATKRLVNVIHMLEFKKGDKAELKKLVQIINALDQSKYTPATWTSLQATFEEANNVIANENAMEEEVSEAYEKLVKAYLDLRLIADKAKLQELINKSENIDISKYTKESVNKFNLSLANGKSVLAKEEVTQEEVDKAVKELTLALAGLEVKQENSGNNNNDDNNDTSGEKGSNNNLPSTGGSSPMAVGIFATLISIAGVVVTKRKSK</sequence>
<dbReference type="Gene3D" id="2.60.120.260">
    <property type="entry name" value="Galactose-binding domain-like"/>
    <property type="match status" value="1"/>
</dbReference>
<evidence type="ECO:0000256" key="1">
    <source>
        <dbReference type="SAM" id="Coils"/>
    </source>
</evidence>
<evidence type="ECO:0000313" key="5">
    <source>
        <dbReference type="EMBL" id="MPL97571.1"/>
    </source>
</evidence>
<proteinExistence type="predicted"/>